<keyword evidence="7 10" id="KW-0472">Membrane</keyword>
<keyword evidence="16" id="KW-1185">Reference proteome</keyword>
<dbReference type="InterPro" id="IPR036794">
    <property type="entry name" value="ATP_F1_dsu/esu_C_sf"/>
</dbReference>
<sequence>MADTIRLEIVTPERRVVSEDAQIVMAPGSEGEFGVLDGHTPFLTSLKVGMARFKDAAGNECGVFINGGFAEALADRVTILAESAERRRDIDLKRAQSAMNRAEQRLSGDRATIDETRAKAALARALHRIQAVESR</sequence>
<evidence type="ECO:0000313" key="16">
    <source>
        <dbReference type="Proteomes" id="UP000507962"/>
    </source>
</evidence>
<evidence type="ECO:0000256" key="1">
    <source>
        <dbReference type="ARBA" id="ARBA00003543"/>
    </source>
</evidence>
<evidence type="ECO:0000256" key="2">
    <source>
        <dbReference type="ARBA" id="ARBA00004202"/>
    </source>
</evidence>
<protein>
    <recommendedName>
        <fullName evidence="10">ATP synthase epsilon chain</fullName>
    </recommendedName>
    <alternativeName>
        <fullName evidence="10">ATP synthase F1 sector epsilon subunit</fullName>
    </alternativeName>
    <alternativeName>
        <fullName evidence="10">F-ATPase epsilon subunit</fullName>
    </alternativeName>
</protein>
<evidence type="ECO:0000256" key="10">
    <source>
        <dbReference type="HAMAP-Rule" id="MF_00530"/>
    </source>
</evidence>
<dbReference type="NCBIfam" id="NF009980">
    <property type="entry name" value="PRK13446.1"/>
    <property type="match status" value="1"/>
</dbReference>
<evidence type="ECO:0000259" key="13">
    <source>
        <dbReference type="Pfam" id="PF00401"/>
    </source>
</evidence>
<dbReference type="GO" id="GO:0045259">
    <property type="term" value="C:proton-transporting ATP synthase complex"/>
    <property type="evidence" value="ECO:0007669"/>
    <property type="project" value="UniProtKB-KW"/>
</dbReference>
<evidence type="ECO:0000256" key="8">
    <source>
        <dbReference type="ARBA" id="ARBA00023196"/>
    </source>
</evidence>
<dbReference type="NCBIfam" id="TIGR01216">
    <property type="entry name" value="ATP_synt_epsi"/>
    <property type="match status" value="1"/>
</dbReference>
<keyword evidence="6 10" id="KW-0406">Ion transport</keyword>
<evidence type="ECO:0000256" key="12">
    <source>
        <dbReference type="SAM" id="Coils"/>
    </source>
</evidence>
<dbReference type="GO" id="GO:0046933">
    <property type="term" value="F:proton-transporting ATP synthase activity, rotational mechanism"/>
    <property type="evidence" value="ECO:0007669"/>
    <property type="project" value="UniProtKB-UniRule"/>
</dbReference>
<keyword evidence="8 10" id="KW-0139">CF(1)</keyword>
<keyword evidence="10" id="KW-0375">Hydrogen ion transport</keyword>
<evidence type="ECO:0000256" key="4">
    <source>
        <dbReference type="ARBA" id="ARBA00011648"/>
    </source>
</evidence>
<feature type="coiled-coil region" evidence="12">
    <location>
        <begin position="92"/>
        <end position="119"/>
    </location>
</feature>
<dbReference type="CDD" id="cd12152">
    <property type="entry name" value="F1-ATPase_delta"/>
    <property type="match status" value="1"/>
</dbReference>
<dbReference type="InterPro" id="IPR020547">
    <property type="entry name" value="ATP_synth_F1_esu_C"/>
</dbReference>
<dbReference type="InterPro" id="IPR036771">
    <property type="entry name" value="ATPsynth_dsu/esu_N"/>
</dbReference>
<evidence type="ECO:0000256" key="11">
    <source>
        <dbReference type="RuleBase" id="RU003656"/>
    </source>
</evidence>
<dbReference type="Proteomes" id="UP000507962">
    <property type="component" value="Unassembled WGS sequence"/>
</dbReference>
<keyword evidence="12" id="KW-0175">Coiled coil</keyword>
<dbReference type="AlphaFoldDB" id="A0A4U8YI90"/>
<dbReference type="InterPro" id="IPR020546">
    <property type="entry name" value="ATP_synth_F1_dsu/esu_N"/>
</dbReference>
<evidence type="ECO:0000256" key="6">
    <source>
        <dbReference type="ARBA" id="ARBA00023065"/>
    </source>
</evidence>
<dbReference type="PANTHER" id="PTHR13822">
    <property type="entry name" value="ATP SYNTHASE DELTA/EPSILON CHAIN"/>
    <property type="match status" value="1"/>
</dbReference>
<comment type="similarity">
    <text evidence="3 10 11">Belongs to the ATPase epsilon chain family.</text>
</comment>
<organism evidence="15 16">
    <name type="scientific">Desulfoluna butyratoxydans</name>
    <dbReference type="NCBI Taxonomy" id="231438"/>
    <lineage>
        <taxon>Bacteria</taxon>
        <taxon>Pseudomonadati</taxon>
        <taxon>Thermodesulfobacteriota</taxon>
        <taxon>Desulfobacteria</taxon>
        <taxon>Desulfobacterales</taxon>
        <taxon>Desulfolunaceae</taxon>
        <taxon>Desulfoluna</taxon>
    </lineage>
</organism>
<dbReference type="EMBL" id="CAADHO010000002">
    <property type="protein sequence ID" value="VFQ43385.1"/>
    <property type="molecule type" value="Genomic_DNA"/>
</dbReference>
<dbReference type="RefSeq" id="WP_180137607.1">
    <property type="nucleotide sequence ID" value="NZ_CAADHO010000002.1"/>
</dbReference>
<dbReference type="HAMAP" id="MF_00530">
    <property type="entry name" value="ATP_synth_epsil_bac"/>
    <property type="match status" value="1"/>
</dbReference>
<dbReference type="SUPFAM" id="SSF46604">
    <property type="entry name" value="Epsilon subunit of F1F0-ATP synthase C-terminal domain"/>
    <property type="match status" value="1"/>
</dbReference>
<keyword evidence="9 10" id="KW-0066">ATP synthesis</keyword>
<evidence type="ECO:0000256" key="5">
    <source>
        <dbReference type="ARBA" id="ARBA00022448"/>
    </source>
</evidence>
<reference evidence="15 16" key="1">
    <citation type="submission" date="2019-03" db="EMBL/GenBank/DDBJ databases">
        <authorList>
            <person name="Nijsse B."/>
        </authorList>
    </citation>
    <scope>NUCLEOTIDE SEQUENCE [LARGE SCALE GENOMIC DNA]</scope>
    <source>
        <strain evidence="15">Desulfoluna butyratoxydans MSL71</strain>
    </source>
</reference>
<dbReference type="SUPFAM" id="SSF51344">
    <property type="entry name" value="Epsilon subunit of F1F0-ATP synthase N-terminal domain"/>
    <property type="match status" value="1"/>
</dbReference>
<dbReference type="GO" id="GO:0005524">
    <property type="term" value="F:ATP binding"/>
    <property type="evidence" value="ECO:0007669"/>
    <property type="project" value="UniProtKB-UniRule"/>
</dbReference>
<dbReference type="InterPro" id="IPR001469">
    <property type="entry name" value="ATP_synth_F1_dsu/esu"/>
</dbReference>
<dbReference type="Pfam" id="PF00401">
    <property type="entry name" value="ATP-synt_DE"/>
    <property type="match status" value="1"/>
</dbReference>
<dbReference type="Gene3D" id="1.20.5.440">
    <property type="entry name" value="ATP synthase delta/epsilon subunit, C-terminal domain"/>
    <property type="match status" value="1"/>
</dbReference>
<keyword evidence="10" id="KW-1003">Cell membrane</keyword>
<feature type="domain" description="ATP synthase epsilon subunit C-terminal" evidence="13">
    <location>
        <begin position="89"/>
        <end position="133"/>
    </location>
</feature>
<feature type="domain" description="ATP synthase F1 complex delta/epsilon subunit N-terminal" evidence="14">
    <location>
        <begin position="6"/>
        <end position="84"/>
    </location>
</feature>
<comment type="subcellular location">
    <subcellularLocation>
        <location evidence="2 10">Cell membrane</location>
        <topology evidence="2 10">Peripheral membrane protein</topology>
    </subcellularLocation>
</comment>
<evidence type="ECO:0000259" key="14">
    <source>
        <dbReference type="Pfam" id="PF02823"/>
    </source>
</evidence>
<comment type="subunit">
    <text evidence="4 10 11">F-type ATPases have 2 components, CF(1) - the catalytic core - and CF(0) - the membrane proton channel. CF(1) has five subunits: alpha(3), beta(3), gamma(1), delta(1), epsilon(1). CF(0) has three main subunits: a, b and c.</text>
</comment>
<evidence type="ECO:0000256" key="7">
    <source>
        <dbReference type="ARBA" id="ARBA00023136"/>
    </source>
</evidence>
<evidence type="ECO:0000256" key="3">
    <source>
        <dbReference type="ARBA" id="ARBA00005712"/>
    </source>
</evidence>
<proteinExistence type="inferred from homology"/>
<dbReference type="Pfam" id="PF02823">
    <property type="entry name" value="ATP-synt_DE_N"/>
    <property type="match status" value="1"/>
</dbReference>
<dbReference type="PANTHER" id="PTHR13822:SF10">
    <property type="entry name" value="ATP SYNTHASE EPSILON CHAIN, CHLOROPLASTIC"/>
    <property type="match status" value="1"/>
</dbReference>
<evidence type="ECO:0000313" key="15">
    <source>
        <dbReference type="EMBL" id="VFQ43385.1"/>
    </source>
</evidence>
<accession>A0A4U8YI90</accession>
<keyword evidence="5 10" id="KW-0813">Transport</keyword>
<evidence type="ECO:0000256" key="9">
    <source>
        <dbReference type="ARBA" id="ARBA00023310"/>
    </source>
</evidence>
<dbReference type="Gene3D" id="2.60.15.10">
    <property type="entry name" value="F0F1 ATP synthase delta/epsilon subunit, N-terminal"/>
    <property type="match status" value="1"/>
</dbReference>
<dbReference type="GO" id="GO:0005886">
    <property type="term" value="C:plasma membrane"/>
    <property type="evidence" value="ECO:0007669"/>
    <property type="project" value="UniProtKB-SubCell"/>
</dbReference>
<name>A0A4U8YI90_9BACT</name>
<comment type="function">
    <text evidence="1 10">Produces ATP from ADP in the presence of a proton gradient across the membrane.</text>
</comment>
<gene>
    <name evidence="10" type="primary">atpC</name>
    <name evidence="15" type="ORF">MSL71_10130</name>
</gene>